<keyword evidence="6" id="KW-1185">Reference proteome</keyword>
<dbReference type="Proteomes" id="UP001141552">
    <property type="component" value="Unassembled WGS sequence"/>
</dbReference>
<dbReference type="CDD" id="cd00105">
    <property type="entry name" value="KH-I"/>
    <property type="match status" value="2"/>
</dbReference>
<comment type="caution">
    <text evidence="5">The sequence shown here is derived from an EMBL/GenBank/DDBJ whole genome shotgun (WGS) entry which is preliminary data.</text>
</comment>
<dbReference type="EMBL" id="JAKUCV010005728">
    <property type="protein sequence ID" value="KAJ4830098.1"/>
    <property type="molecule type" value="Genomic_DNA"/>
</dbReference>
<feature type="compositionally biased region" description="Low complexity" evidence="3">
    <location>
        <begin position="70"/>
        <end position="79"/>
    </location>
</feature>
<feature type="domain" description="K Homology" evidence="4">
    <location>
        <begin position="95"/>
        <end position="168"/>
    </location>
</feature>
<feature type="domain" description="K Homology" evidence="4">
    <location>
        <begin position="189"/>
        <end position="263"/>
    </location>
</feature>
<protein>
    <recommendedName>
        <fullName evidence="4">K Homology domain-containing protein</fullName>
    </recommendedName>
</protein>
<proteinExistence type="predicted"/>
<feature type="compositionally biased region" description="Polar residues" evidence="3">
    <location>
        <begin position="497"/>
        <end position="517"/>
    </location>
</feature>
<feature type="compositionally biased region" description="Low complexity" evidence="3">
    <location>
        <begin position="336"/>
        <end position="346"/>
    </location>
</feature>
<name>A0A9Q0J6D6_9ROSI</name>
<dbReference type="InterPro" id="IPR036612">
    <property type="entry name" value="KH_dom_type_1_sf"/>
</dbReference>
<evidence type="ECO:0000256" key="1">
    <source>
        <dbReference type="ARBA" id="ARBA00022737"/>
    </source>
</evidence>
<feature type="compositionally biased region" description="Polar residues" evidence="3">
    <location>
        <begin position="524"/>
        <end position="543"/>
    </location>
</feature>
<keyword evidence="2" id="KW-0694">RNA-binding</keyword>
<reference evidence="5" key="2">
    <citation type="journal article" date="2023" name="Plants (Basel)">
        <title>Annotation of the Turnera subulata (Passifloraceae) Draft Genome Reveals the S-Locus Evolved after the Divergence of Turneroideae from Passifloroideae in a Stepwise Manner.</title>
        <authorList>
            <person name="Henning P.M."/>
            <person name="Roalson E.H."/>
            <person name="Mir W."/>
            <person name="McCubbin A.G."/>
            <person name="Shore J.S."/>
        </authorList>
    </citation>
    <scope>NUCLEOTIDE SEQUENCE</scope>
    <source>
        <strain evidence="5">F60SS</strain>
    </source>
</reference>
<dbReference type="PANTHER" id="PTHR10288">
    <property type="entry name" value="KH DOMAIN CONTAINING RNA BINDING PROTEIN"/>
    <property type="match status" value="1"/>
</dbReference>
<feature type="region of interest" description="Disordered" evidence="3">
    <location>
        <begin position="173"/>
        <end position="193"/>
    </location>
</feature>
<evidence type="ECO:0000313" key="6">
    <source>
        <dbReference type="Proteomes" id="UP001141552"/>
    </source>
</evidence>
<feature type="compositionally biased region" description="Polar residues" evidence="3">
    <location>
        <begin position="355"/>
        <end position="464"/>
    </location>
</feature>
<dbReference type="GO" id="GO:0003723">
    <property type="term" value="F:RNA binding"/>
    <property type="evidence" value="ECO:0007669"/>
    <property type="project" value="UniProtKB-UniRule"/>
</dbReference>
<dbReference type="AlphaFoldDB" id="A0A9Q0J6D6"/>
<evidence type="ECO:0000259" key="4">
    <source>
        <dbReference type="SMART" id="SM00322"/>
    </source>
</evidence>
<dbReference type="InterPro" id="IPR004087">
    <property type="entry name" value="KH_dom"/>
</dbReference>
<dbReference type="OrthoDB" id="5204190at2759"/>
<feature type="region of interest" description="Disordered" evidence="3">
    <location>
        <begin position="45"/>
        <end position="79"/>
    </location>
</feature>
<evidence type="ECO:0000256" key="3">
    <source>
        <dbReference type="SAM" id="MobiDB-lite"/>
    </source>
</evidence>
<reference evidence="5" key="1">
    <citation type="submission" date="2022-02" db="EMBL/GenBank/DDBJ databases">
        <authorList>
            <person name="Henning P.M."/>
            <person name="McCubbin A.G."/>
            <person name="Shore J.S."/>
        </authorList>
    </citation>
    <scope>NUCLEOTIDE SEQUENCE</scope>
    <source>
        <strain evidence="5">F60SS</strain>
        <tissue evidence="5">Leaves</tissue>
    </source>
</reference>
<dbReference type="InterPro" id="IPR004088">
    <property type="entry name" value="KH_dom_type_1"/>
</dbReference>
<feature type="compositionally biased region" description="Low complexity" evidence="3">
    <location>
        <begin position="173"/>
        <end position="185"/>
    </location>
</feature>
<accession>A0A9Q0J6D6</accession>
<sequence>MGEQKHELPREEEEEEEQRDFADSGSKRKLEDTIELAKQKAQEIAARLVGDTDPKRPRLASDTIPSSETPAPLSNSYSAPPSYPVSYAAQPSLNVGTSKIISIPNGKVGVVIGKGGETIKYIQLQSGARIQITKDQEADPHALTRDVELTGTSEQISRAEQLINDVIAEADVGSSGSSAAHGSNAKQSGGEQIAIKVPNDKVGLLIGKGGETIKYMQNKSGARMQIIPLHPPPGDTSNERTVYINGSKEQVEAARDLVNDVVSGKRILNPSTSNTYAQPMYAAGGNWAQPGQPPIHQQPQYGYGQPGPPYYSNYAQQPTWDQSNFSTLSQTTQPVTGYGYYGQQPQMGSAPPNPNYSYGQTPVASTGYDQSYGQQPPSYAPNVSTPASTVEQQNPYASSGYGQTTQPDGAIPSQSTQTVPSYPPASYSQSIAHQQAYWTSSSYGSQPPGQTGYDQSGYSEAGYSTQPVYGQGGYPPQPTVNYAQGAYPVSYGEPQSDVETQPQATSNGPSQSVANGTETEEKNLTSSNGSKDATAQEAVPSQS</sequence>
<dbReference type="Pfam" id="PF00013">
    <property type="entry name" value="KH_1"/>
    <property type="match status" value="2"/>
</dbReference>
<gene>
    <name evidence="5" type="ORF">Tsubulata_017784</name>
</gene>
<feature type="compositionally biased region" description="Basic and acidic residues" evidence="3">
    <location>
        <begin position="19"/>
        <end position="33"/>
    </location>
</feature>
<dbReference type="PROSITE" id="PS50084">
    <property type="entry name" value="KH_TYPE_1"/>
    <property type="match status" value="2"/>
</dbReference>
<evidence type="ECO:0000313" key="5">
    <source>
        <dbReference type="EMBL" id="KAJ4830098.1"/>
    </source>
</evidence>
<organism evidence="5 6">
    <name type="scientific">Turnera subulata</name>
    <dbReference type="NCBI Taxonomy" id="218843"/>
    <lineage>
        <taxon>Eukaryota</taxon>
        <taxon>Viridiplantae</taxon>
        <taxon>Streptophyta</taxon>
        <taxon>Embryophyta</taxon>
        <taxon>Tracheophyta</taxon>
        <taxon>Spermatophyta</taxon>
        <taxon>Magnoliopsida</taxon>
        <taxon>eudicotyledons</taxon>
        <taxon>Gunneridae</taxon>
        <taxon>Pentapetalae</taxon>
        <taxon>rosids</taxon>
        <taxon>fabids</taxon>
        <taxon>Malpighiales</taxon>
        <taxon>Passifloraceae</taxon>
        <taxon>Turnera</taxon>
    </lineage>
</organism>
<dbReference type="SUPFAM" id="SSF54791">
    <property type="entry name" value="Eukaryotic type KH-domain (KH-domain type I)"/>
    <property type="match status" value="2"/>
</dbReference>
<feature type="region of interest" description="Disordered" evidence="3">
    <location>
        <begin position="336"/>
        <end position="543"/>
    </location>
</feature>
<dbReference type="Gene3D" id="3.30.1370.10">
    <property type="entry name" value="K Homology domain, type 1"/>
    <property type="match status" value="2"/>
</dbReference>
<feature type="region of interest" description="Disordered" evidence="3">
    <location>
        <begin position="1"/>
        <end position="33"/>
    </location>
</feature>
<evidence type="ECO:0000256" key="2">
    <source>
        <dbReference type="PROSITE-ProRule" id="PRU00117"/>
    </source>
</evidence>
<dbReference type="SMART" id="SM00322">
    <property type="entry name" value="KH"/>
    <property type="match status" value="2"/>
</dbReference>
<feature type="region of interest" description="Disordered" evidence="3">
    <location>
        <begin position="291"/>
        <end position="310"/>
    </location>
</feature>
<keyword evidence="1" id="KW-0677">Repeat</keyword>
<feature type="compositionally biased region" description="Low complexity" evidence="3">
    <location>
        <begin position="294"/>
        <end position="303"/>
    </location>
</feature>